<organism evidence="7">
    <name type="scientific">candidate division WWE3 bacterium</name>
    <dbReference type="NCBI Taxonomy" id="2053526"/>
    <lineage>
        <taxon>Bacteria</taxon>
        <taxon>Katanobacteria</taxon>
    </lineage>
</organism>
<keyword evidence="4 5" id="KW-0378">Hydrolase</keyword>
<comment type="caution">
    <text evidence="7">The sequence shown here is derived from an EMBL/GenBank/DDBJ whole genome shotgun (WGS) entry which is preliminary data.</text>
</comment>
<evidence type="ECO:0000256" key="1">
    <source>
        <dbReference type="ARBA" id="ARBA00022490"/>
    </source>
</evidence>
<dbReference type="PANTHER" id="PTHR33317:SF4">
    <property type="entry name" value="POLYNUCLEOTIDYL TRANSFERASE, RIBONUCLEASE H-LIKE SUPERFAMILY PROTEIN"/>
    <property type="match status" value="1"/>
</dbReference>
<evidence type="ECO:0000256" key="3">
    <source>
        <dbReference type="ARBA" id="ARBA00022722"/>
    </source>
</evidence>
<comment type="similarity">
    <text evidence="5">Belongs to the YqgF HJR family.</text>
</comment>
<evidence type="ECO:0000256" key="4">
    <source>
        <dbReference type="ARBA" id="ARBA00022801"/>
    </source>
</evidence>
<evidence type="ECO:0000259" key="6">
    <source>
        <dbReference type="SMART" id="SM00732"/>
    </source>
</evidence>
<dbReference type="InterPro" id="IPR005227">
    <property type="entry name" value="YqgF"/>
</dbReference>
<accession>A0A831YYY2</accession>
<keyword evidence="2 5" id="KW-0690">Ribosome biogenesis</keyword>
<feature type="domain" description="YqgF/RNase H-like" evidence="6">
    <location>
        <begin position="2"/>
        <end position="88"/>
    </location>
</feature>
<reference evidence="7" key="1">
    <citation type="journal article" date="2020" name="mSystems">
        <title>Genome- and Community-Level Interaction Insights into Carbon Utilization and Element Cycling Functions of Hydrothermarchaeota in Hydrothermal Sediment.</title>
        <authorList>
            <person name="Zhou Z."/>
            <person name="Liu Y."/>
            <person name="Xu W."/>
            <person name="Pan J."/>
            <person name="Luo Z.H."/>
            <person name="Li M."/>
        </authorList>
    </citation>
    <scope>NUCLEOTIDE SEQUENCE [LARGE SCALE GENOMIC DNA]</scope>
    <source>
        <strain evidence="7">SpSt-361</strain>
    </source>
</reference>
<dbReference type="EMBL" id="DSPJ01000068">
    <property type="protein sequence ID" value="HEX62027.1"/>
    <property type="molecule type" value="Genomic_DNA"/>
</dbReference>
<dbReference type="EC" id="3.1.-.-" evidence="5"/>
<name>A0A831YYY2_UNCKA</name>
<dbReference type="GO" id="GO:0005737">
    <property type="term" value="C:cytoplasm"/>
    <property type="evidence" value="ECO:0007669"/>
    <property type="project" value="UniProtKB-SubCell"/>
</dbReference>
<keyword evidence="3 5" id="KW-0540">Nuclease</keyword>
<protein>
    <recommendedName>
        <fullName evidence="5">Putative pre-16S rRNA nuclease</fullName>
        <ecNumber evidence="5">3.1.-.-</ecNumber>
    </recommendedName>
</protein>
<gene>
    <name evidence="7" type="primary">ruvX</name>
    <name evidence="7" type="ORF">ENR01_02645</name>
</gene>
<dbReference type="SUPFAM" id="SSF53098">
    <property type="entry name" value="Ribonuclease H-like"/>
    <property type="match status" value="1"/>
</dbReference>
<dbReference type="CDD" id="cd16964">
    <property type="entry name" value="YqgF"/>
    <property type="match status" value="1"/>
</dbReference>
<dbReference type="SMART" id="SM00732">
    <property type="entry name" value="YqgFc"/>
    <property type="match status" value="1"/>
</dbReference>
<evidence type="ECO:0000313" key="7">
    <source>
        <dbReference type="EMBL" id="HEX62027.1"/>
    </source>
</evidence>
<dbReference type="AlphaFoldDB" id="A0A831YYY2"/>
<keyword evidence="1 5" id="KW-0963">Cytoplasm</keyword>
<evidence type="ECO:0000256" key="5">
    <source>
        <dbReference type="HAMAP-Rule" id="MF_00651"/>
    </source>
</evidence>
<evidence type="ECO:0000256" key="2">
    <source>
        <dbReference type="ARBA" id="ARBA00022517"/>
    </source>
</evidence>
<dbReference type="PANTHER" id="PTHR33317">
    <property type="entry name" value="POLYNUCLEOTIDYL TRANSFERASE, RIBONUCLEASE H-LIKE SUPERFAMILY PROTEIN"/>
    <property type="match status" value="1"/>
</dbReference>
<comment type="function">
    <text evidence="5">Could be a nuclease involved in processing of the 5'-end of pre-16S rRNA.</text>
</comment>
<comment type="subcellular location">
    <subcellularLocation>
        <location evidence="5">Cytoplasm</location>
    </subcellularLocation>
</comment>
<proteinExistence type="inferred from homology"/>
<dbReference type="InterPro" id="IPR006641">
    <property type="entry name" value="YqgF/RNaseH-like_dom"/>
</dbReference>
<dbReference type="InterPro" id="IPR037027">
    <property type="entry name" value="YqgF/RNaseH-like_dom_sf"/>
</dbReference>
<dbReference type="GO" id="GO:0004518">
    <property type="term" value="F:nuclease activity"/>
    <property type="evidence" value="ECO:0007669"/>
    <property type="project" value="UniProtKB-KW"/>
</dbReference>
<dbReference type="Gene3D" id="3.30.420.140">
    <property type="entry name" value="YqgF/RNase H-like domain"/>
    <property type="match status" value="1"/>
</dbReference>
<dbReference type="GO" id="GO:0016788">
    <property type="term" value="F:hydrolase activity, acting on ester bonds"/>
    <property type="evidence" value="ECO:0007669"/>
    <property type="project" value="UniProtKB-UniRule"/>
</dbReference>
<sequence length="124" mass="13878">MTNTLGVDWGEKRIGLAVSRGNFAEPFGFVSSFEELFKVIKQEDIEKVVLGLPEGKHEKRVRELGARIEKELEIPVVLRSEVLTSRQALRKIIEAGKPKKSRAALDAVSAALLLQEHLDEYPIV</sequence>
<dbReference type="Pfam" id="PF03652">
    <property type="entry name" value="RuvX"/>
    <property type="match status" value="1"/>
</dbReference>
<dbReference type="GO" id="GO:0000967">
    <property type="term" value="P:rRNA 5'-end processing"/>
    <property type="evidence" value="ECO:0007669"/>
    <property type="project" value="UniProtKB-UniRule"/>
</dbReference>
<dbReference type="InterPro" id="IPR012337">
    <property type="entry name" value="RNaseH-like_sf"/>
</dbReference>
<dbReference type="HAMAP" id="MF_00651">
    <property type="entry name" value="Nuclease_YqgF"/>
    <property type="match status" value="1"/>
</dbReference>
<dbReference type="NCBIfam" id="TIGR00250">
    <property type="entry name" value="RNAse_H_YqgF"/>
    <property type="match status" value="1"/>
</dbReference>